<evidence type="ECO:0000313" key="2">
    <source>
        <dbReference type="Proteomes" id="UP000241167"/>
    </source>
</evidence>
<dbReference type="Proteomes" id="UP000241167">
    <property type="component" value="Unassembled WGS sequence"/>
</dbReference>
<sequence>MLIRLGAWPATGQGKHLRLTQERRGSRDRVGLDRVREMNTMSLRSKWKLPIIWCASLLMISPAPVQAIEPAAKPAISAQSSPQAEAQPSPVVQDYEPRPALWLLEDADTKIYILGTIHVLPPGFRWRSPAIDRVIERADELVLETYQEGEDDVPPEAPGLFALETPRPILDRVPADKRDALAKVIEAGPLPIEAYAGLRTWAAALMIGMAGILEGYGVDDPDDAPGVEERLEADFEAAGKPIGQIEDPVDVLKSLNALPEETQLELLLSSVDEAGADPAPQASEDHDIWAQGRAEALADSLEDLPPALFDALVRRRNAAWTEWLAQRLEKPGTMLLAVGAGHLAGPSSVQKMLEARGLPVKRVD</sequence>
<keyword evidence="2" id="KW-1185">Reference proteome</keyword>
<proteinExistence type="predicted"/>
<organism evidence="1 2">
    <name type="scientific">Allosphingosinicella deserti</name>
    <dbReference type="NCBI Taxonomy" id="2116704"/>
    <lineage>
        <taxon>Bacteria</taxon>
        <taxon>Pseudomonadati</taxon>
        <taxon>Pseudomonadota</taxon>
        <taxon>Alphaproteobacteria</taxon>
        <taxon>Sphingomonadales</taxon>
        <taxon>Sphingomonadaceae</taxon>
        <taxon>Allosphingosinicella</taxon>
    </lineage>
</organism>
<dbReference type="CDD" id="cd14789">
    <property type="entry name" value="Tiki"/>
    <property type="match status" value="1"/>
</dbReference>
<dbReference type="Pfam" id="PF01963">
    <property type="entry name" value="TraB_PrgY_gumN"/>
    <property type="match status" value="1"/>
</dbReference>
<accession>A0A2P7QJ26</accession>
<evidence type="ECO:0000313" key="1">
    <source>
        <dbReference type="EMBL" id="PSJ37985.1"/>
    </source>
</evidence>
<gene>
    <name evidence="1" type="ORF">C7I55_20000</name>
</gene>
<dbReference type="PANTHER" id="PTHR40590:SF1">
    <property type="entry name" value="CYTOPLASMIC PROTEIN"/>
    <property type="match status" value="1"/>
</dbReference>
<dbReference type="InterPro" id="IPR002816">
    <property type="entry name" value="TraB/PrgY/GumN_fam"/>
</dbReference>
<dbReference type="PANTHER" id="PTHR40590">
    <property type="entry name" value="CYTOPLASMIC PROTEIN-RELATED"/>
    <property type="match status" value="1"/>
</dbReference>
<reference evidence="1 2" key="1">
    <citation type="submission" date="2018-03" db="EMBL/GenBank/DDBJ databases">
        <title>The draft genome of Sphingosinicella sp. GL-C-18.</title>
        <authorList>
            <person name="Liu L."/>
            <person name="Li L."/>
            <person name="Liang L."/>
            <person name="Zhang X."/>
            <person name="Wang T."/>
        </authorList>
    </citation>
    <scope>NUCLEOTIDE SEQUENCE [LARGE SCALE GENOMIC DNA]</scope>
    <source>
        <strain evidence="1 2">GL-C-18</strain>
    </source>
</reference>
<dbReference type="EMBL" id="PXYI01000007">
    <property type="protein sequence ID" value="PSJ37985.1"/>
    <property type="molecule type" value="Genomic_DNA"/>
</dbReference>
<protein>
    <submittedName>
        <fullName evidence="1">TraB/GumN family protein</fullName>
    </submittedName>
</protein>
<dbReference type="InterPro" id="IPR047111">
    <property type="entry name" value="YbaP-like"/>
</dbReference>
<name>A0A2P7QJ26_9SPHN</name>
<dbReference type="AlphaFoldDB" id="A0A2P7QJ26"/>
<comment type="caution">
    <text evidence="1">The sequence shown here is derived from an EMBL/GenBank/DDBJ whole genome shotgun (WGS) entry which is preliminary data.</text>
</comment>